<accession>A0AAE1LRD6</accession>
<reference evidence="4" key="1">
    <citation type="submission" date="2021-07" db="EMBL/GenBank/DDBJ databases">
        <authorList>
            <person name="Catto M.A."/>
            <person name="Jacobson A."/>
            <person name="Kennedy G."/>
            <person name="Labadie P."/>
            <person name="Hunt B.G."/>
            <person name="Srinivasan R."/>
        </authorList>
    </citation>
    <scope>NUCLEOTIDE SEQUENCE</scope>
    <source>
        <strain evidence="4">PL_HMW_Pooled</strain>
        <tissue evidence="4">Head</tissue>
    </source>
</reference>
<dbReference type="Gene3D" id="3.30.160.60">
    <property type="entry name" value="Classic Zinc Finger"/>
    <property type="match status" value="1"/>
</dbReference>
<dbReference type="Proteomes" id="UP001219518">
    <property type="component" value="Unassembled WGS sequence"/>
</dbReference>
<proteinExistence type="predicted"/>
<feature type="region of interest" description="Disordered" evidence="2">
    <location>
        <begin position="80"/>
        <end position="104"/>
    </location>
</feature>
<dbReference type="PROSITE" id="PS00028">
    <property type="entry name" value="ZINC_FINGER_C2H2_1"/>
    <property type="match status" value="1"/>
</dbReference>
<feature type="domain" description="C2H2-type" evidence="3">
    <location>
        <begin position="39"/>
        <end position="67"/>
    </location>
</feature>
<dbReference type="PROSITE" id="PS50157">
    <property type="entry name" value="ZINC_FINGER_C2H2_2"/>
    <property type="match status" value="1"/>
</dbReference>
<evidence type="ECO:0000313" key="5">
    <source>
        <dbReference type="Proteomes" id="UP001219518"/>
    </source>
</evidence>
<evidence type="ECO:0000259" key="3">
    <source>
        <dbReference type="PROSITE" id="PS50157"/>
    </source>
</evidence>
<sequence>MAKRPHEFPCAECPALGKVFKLDTINDHYRHYHAGISYFKCGECGLVFSHKTSMVRHIKSDHENTANVYENVLSSGSVGSLGPVGESWDNLSENPSESQDSDSDVCNVDETLVHTLDEDFDPYPVLD</sequence>
<keyword evidence="1" id="KW-0479">Metal-binding</keyword>
<evidence type="ECO:0000313" key="4">
    <source>
        <dbReference type="EMBL" id="KAK3929766.1"/>
    </source>
</evidence>
<name>A0AAE1LRD6_9NEOP</name>
<dbReference type="SUPFAM" id="SSF57667">
    <property type="entry name" value="beta-beta-alpha zinc fingers"/>
    <property type="match status" value="1"/>
</dbReference>
<evidence type="ECO:0000256" key="1">
    <source>
        <dbReference type="PROSITE-ProRule" id="PRU00042"/>
    </source>
</evidence>
<dbReference type="GO" id="GO:0008270">
    <property type="term" value="F:zinc ion binding"/>
    <property type="evidence" value="ECO:0007669"/>
    <property type="project" value="UniProtKB-KW"/>
</dbReference>
<comment type="caution">
    <text evidence="4">The sequence shown here is derived from an EMBL/GenBank/DDBJ whole genome shotgun (WGS) entry which is preliminary data.</text>
</comment>
<organism evidence="4 5">
    <name type="scientific">Frankliniella fusca</name>
    <dbReference type="NCBI Taxonomy" id="407009"/>
    <lineage>
        <taxon>Eukaryota</taxon>
        <taxon>Metazoa</taxon>
        <taxon>Ecdysozoa</taxon>
        <taxon>Arthropoda</taxon>
        <taxon>Hexapoda</taxon>
        <taxon>Insecta</taxon>
        <taxon>Pterygota</taxon>
        <taxon>Neoptera</taxon>
        <taxon>Paraneoptera</taxon>
        <taxon>Thysanoptera</taxon>
        <taxon>Terebrantia</taxon>
        <taxon>Thripoidea</taxon>
        <taxon>Thripidae</taxon>
        <taxon>Frankliniella</taxon>
    </lineage>
</organism>
<protein>
    <submittedName>
        <fullName evidence="4">Zinc finger protein 69-like protein B</fullName>
    </submittedName>
</protein>
<keyword evidence="1" id="KW-0863">Zinc-finger</keyword>
<dbReference type="EMBL" id="JAHWGI010001403">
    <property type="protein sequence ID" value="KAK3929766.1"/>
    <property type="molecule type" value="Genomic_DNA"/>
</dbReference>
<keyword evidence="5" id="KW-1185">Reference proteome</keyword>
<reference evidence="4" key="2">
    <citation type="journal article" date="2023" name="BMC Genomics">
        <title>Pest status, molecular evolution, and epigenetic factors derived from the genome assembly of Frankliniella fusca, a thysanopteran phytovirus vector.</title>
        <authorList>
            <person name="Catto M.A."/>
            <person name="Labadie P.E."/>
            <person name="Jacobson A.L."/>
            <person name="Kennedy G.G."/>
            <person name="Srinivasan R."/>
            <person name="Hunt B.G."/>
        </authorList>
    </citation>
    <scope>NUCLEOTIDE SEQUENCE</scope>
    <source>
        <strain evidence="4">PL_HMW_Pooled</strain>
    </source>
</reference>
<gene>
    <name evidence="4" type="ORF">KUF71_019607</name>
</gene>
<dbReference type="SMART" id="SM00355">
    <property type="entry name" value="ZnF_C2H2"/>
    <property type="match status" value="2"/>
</dbReference>
<dbReference type="AlphaFoldDB" id="A0AAE1LRD6"/>
<dbReference type="InterPro" id="IPR036236">
    <property type="entry name" value="Znf_C2H2_sf"/>
</dbReference>
<dbReference type="InterPro" id="IPR013087">
    <property type="entry name" value="Znf_C2H2_type"/>
</dbReference>
<evidence type="ECO:0000256" key="2">
    <source>
        <dbReference type="SAM" id="MobiDB-lite"/>
    </source>
</evidence>
<keyword evidence="1" id="KW-0862">Zinc</keyword>
<feature type="compositionally biased region" description="Polar residues" evidence="2">
    <location>
        <begin position="89"/>
        <end position="98"/>
    </location>
</feature>